<evidence type="ECO:0000313" key="2">
    <source>
        <dbReference type="EMBL" id="SHK39378.1"/>
    </source>
</evidence>
<dbReference type="Proteomes" id="UP000184452">
    <property type="component" value="Unassembled WGS sequence"/>
</dbReference>
<name>A0A1M6S4D4_9ACTN</name>
<dbReference type="STRING" id="758803.SAMN05421803_11916"/>
<evidence type="ECO:0000313" key="3">
    <source>
        <dbReference type="Proteomes" id="UP000184452"/>
    </source>
</evidence>
<keyword evidence="3" id="KW-1185">Reference proteome</keyword>
<organism evidence="2 3">
    <name type="scientific">Nocardiopsis flavescens</name>
    <dbReference type="NCBI Taxonomy" id="758803"/>
    <lineage>
        <taxon>Bacteria</taxon>
        <taxon>Bacillati</taxon>
        <taxon>Actinomycetota</taxon>
        <taxon>Actinomycetes</taxon>
        <taxon>Streptosporangiales</taxon>
        <taxon>Nocardiopsidaceae</taxon>
        <taxon>Nocardiopsis</taxon>
    </lineage>
</organism>
<dbReference type="AlphaFoldDB" id="A0A1M6S4D4"/>
<reference evidence="2 3" key="1">
    <citation type="submission" date="2016-11" db="EMBL/GenBank/DDBJ databases">
        <authorList>
            <person name="Jaros S."/>
            <person name="Januszkiewicz K."/>
            <person name="Wedrychowicz H."/>
        </authorList>
    </citation>
    <scope>NUCLEOTIDE SEQUENCE [LARGE SCALE GENOMIC DNA]</scope>
    <source>
        <strain evidence="2 3">CGMCC 4.5723</strain>
    </source>
</reference>
<feature type="region of interest" description="Disordered" evidence="1">
    <location>
        <begin position="281"/>
        <end position="323"/>
    </location>
</feature>
<dbReference type="EMBL" id="FQZK01000019">
    <property type="protein sequence ID" value="SHK39378.1"/>
    <property type="molecule type" value="Genomic_DNA"/>
</dbReference>
<accession>A0A1M6S4D4</accession>
<dbReference type="AntiFam" id="ANF00057">
    <property type="entry name" value="Translation of E. coli type CRISPR repeat"/>
</dbReference>
<evidence type="ECO:0000256" key="1">
    <source>
        <dbReference type="SAM" id="MobiDB-lite"/>
    </source>
</evidence>
<protein>
    <submittedName>
        <fullName evidence="2">Uncharacterized protein</fullName>
    </submittedName>
</protein>
<feature type="region of interest" description="Disordered" evidence="1">
    <location>
        <begin position="363"/>
        <end position="384"/>
    </location>
</feature>
<sequence>MGSVPRGSDRNKRGPLAHPNFSGRGSFSGFCGCGVSVWFGAGVFGGVCCVGRCGTPGVRCVRCLLPWSRRSGRNFRGSSTRLGCFVRFSRSHKNGWLTVESSQVSYSAPRARGDGPLARPGPDRRLVCSPRTRGWSHHGGWIWRPARLLPAHAGMVPEALQPQRCAIPAPRARGDGPCCPKTCRAAACCSPRTRGWSQRRILQRAHDVLLPAHAGMVPSWRVHCWSQYPAPRARGDGPGLRFTVYCWRVCSPRTRGWSRGIRGGEERKALLPAHAGMVPATSAGRRRWPSAPRARGDGPRGLTDSADDLDCSPRTRGWSPAGAGVDRRRALLPAHAGMGGPAARWRGGLGRCRSLSRRRCPRGSRAARGVSGCGRRPPRLHPCA</sequence>
<gene>
    <name evidence="2" type="ORF">SAMN05421803_11916</name>
</gene>
<proteinExistence type="predicted"/>